<keyword evidence="11" id="KW-1185">Reference proteome</keyword>
<name>A0A9J8D867_CYPCA</name>
<dbReference type="SMART" id="SM00320">
    <property type="entry name" value="WD40"/>
    <property type="match status" value="1"/>
</dbReference>
<evidence type="ECO:0000256" key="1">
    <source>
        <dbReference type="ARBA" id="ARBA00004604"/>
    </source>
</evidence>
<reference evidence="10" key="1">
    <citation type="submission" date="2025-08" db="UniProtKB">
        <authorList>
            <consortium name="Ensembl"/>
        </authorList>
    </citation>
    <scope>IDENTIFICATION</scope>
</reference>
<dbReference type="InterPro" id="IPR001680">
    <property type="entry name" value="WD40_rpt"/>
</dbReference>
<evidence type="ECO:0000256" key="7">
    <source>
        <dbReference type="ARBA" id="ARBA00023274"/>
    </source>
</evidence>
<evidence type="ECO:0000259" key="9">
    <source>
        <dbReference type="Pfam" id="PF04158"/>
    </source>
</evidence>
<keyword evidence="4 8" id="KW-0853">WD repeat</keyword>
<dbReference type="InterPro" id="IPR015943">
    <property type="entry name" value="WD40/YVTN_repeat-like_dom_sf"/>
</dbReference>
<reference evidence="10" key="2">
    <citation type="submission" date="2025-09" db="UniProtKB">
        <authorList>
            <consortium name="Ensembl"/>
        </authorList>
    </citation>
    <scope>IDENTIFICATION</scope>
</reference>
<evidence type="ECO:0000256" key="5">
    <source>
        <dbReference type="ARBA" id="ARBA00022737"/>
    </source>
</evidence>
<dbReference type="InterPro" id="IPR007287">
    <property type="entry name" value="Sof1"/>
</dbReference>
<evidence type="ECO:0000256" key="8">
    <source>
        <dbReference type="PROSITE-ProRule" id="PRU00221"/>
    </source>
</evidence>
<feature type="domain" description="Sof1-like protein" evidence="9">
    <location>
        <begin position="281"/>
        <end position="362"/>
    </location>
</feature>
<dbReference type="PANTHER" id="PTHR22851:SF0">
    <property type="entry name" value="DDB1- AND CUL4-ASSOCIATED FACTOR 13"/>
    <property type="match status" value="1"/>
</dbReference>
<accession>A0A9J8D867</accession>
<comment type="similarity">
    <text evidence="2">Belongs to the WD repeat DCAF13/WDSOF1 family.</text>
</comment>
<dbReference type="Pfam" id="PF00400">
    <property type="entry name" value="WD40"/>
    <property type="match status" value="1"/>
</dbReference>
<dbReference type="Proteomes" id="UP001108240">
    <property type="component" value="Unplaced"/>
</dbReference>
<proteinExistence type="inferred from homology"/>
<dbReference type="Pfam" id="PF04158">
    <property type="entry name" value="Sof1"/>
    <property type="match status" value="1"/>
</dbReference>
<organism evidence="10 11">
    <name type="scientific">Cyprinus carpio carpio</name>
    <dbReference type="NCBI Taxonomy" id="630221"/>
    <lineage>
        <taxon>Eukaryota</taxon>
        <taxon>Metazoa</taxon>
        <taxon>Chordata</taxon>
        <taxon>Craniata</taxon>
        <taxon>Vertebrata</taxon>
        <taxon>Euteleostomi</taxon>
        <taxon>Actinopterygii</taxon>
        <taxon>Neopterygii</taxon>
        <taxon>Teleostei</taxon>
        <taxon>Ostariophysi</taxon>
        <taxon>Cypriniformes</taxon>
        <taxon>Cyprinidae</taxon>
        <taxon>Cyprininae</taxon>
        <taxon>Cyprinus</taxon>
    </lineage>
</organism>
<dbReference type="GO" id="GO:0032040">
    <property type="term" value="C:small-subunit processome"/>
    <property type="evidence" value="ECO:0007669"/>
    <property type="project" value="TreeGrafter"/>
</dbReference>
<keyword evidence="5" id="KW-0677">Repeat</keyword>
<evidence type="ECO:0000256" key="2">
    <source>
        <dbReference type="ARBA" id="ARBA00005649"/>
    </source>
</evidence>
<dbReference type="PROSITE" id="PS50294">
    <property type="entry name" value="WD_REPEATS_REGION"/>
    <property type="match status" value="1"/>
</dbReference>
<evidence type="ECO:0000256" key="6">
    <source>
        <dbReference type="ARBA" id="ARBA00023242"/>
    </source>
</evidence>
<protein>
    <submittedName>
        <fullName evidence="10">Ddb1 and cul4 associated factor 13</fullName>
    </submittedName>
</protein>
<keyword evidence="7" id="KW-0687">Ribonucleoprotein</keyword>
<dbReference type="PANTHER" id="PTHR22851">
    <property type="entry name" value="U3 SMALL NUCLEOLAR RNA U3 SNORNA ASSOCIATED PROTEIN"/>
    <property type="match status" value="1"/>
</dbReference>
<dbReference type="SUPFAM" id="SSF50978">
    <property type="entry name" value="WD40 repeat-like"/>
    <property type="match status" value="1"/>
</dbReference>
<evidence type="ECO:0000256" key="4">
    <source>
        <dbReference type="ARBA" id="ARBA00022574"/>
    </source>
</evidence>
<evidence type="ECO:0000256" key="3">
    <source>
        <dbReference type="ARBA" id="ARBA00022552"/>
    </source>
</evidence>
<feature type="repeat" description="WD" evidence="8">
    <location>
        <begin position="248"/>
        <end position="289"/>
    </location>
</feature>
<keyword evidence="3" id="KW-0698">rRNA processing</keyword>
<dbReference type="InterPro" id="IPR036322">
    <property type="entry name" value="WD40_repeat_dom_sf"/>
</dbReference>
<dbReference type="AlphaFoldDB" id="A0A9J8D867"/>
<sequence>SAISVFCCSVSVGNISLHFQTLIFRKYRITTRPCILLRGPENTPGPTKLERVFAKPFVASLDGHRAHQLHHQTQQKHQAQSLLCLHIRTLLDLFSMDECAHAGFVIFFFGTSIFTVEDDKSIKQWNIEAPVHGVREEPINMILGKVQFYLTDIISKIIYIIIKCRNSITDEITSLPSRRALKSFNAQVAMRYCLHIHVYIHSHTHTHTHTHTRISIYISFFFFFFIATSSQTQRFSILLISHNPQVYHTKHMQHVICVRWSADNKYVLSGSDEMNIRLWKANASEKLGLVTATNYNKKLIEKFQHHPQVKHIARHLHLPRDVLKQKRELREMKEAWRRKEQNVRKHRKLGFVPLLTEKEKHVVAVMEQELI</sequence>
<dbReference type="InterPro" id="IPR051733">
    <property type="entry name" value="WD_repeat_DCAF13/WDSOF1"/>
</dbReference>
<dbReference type="Ensembl" id="ENSCCRT00000113354.1">
    <property type="protein sequence ID" value="ENSCCRP00000178314.1"/>
    <property type="gene ID" value="ENSCCRG00000059622.1"/>
</dbReference>
<comment type="subcellular location">
    <subcellularLocation>
        <location evidence="1">Nucleus</location>
        <location evidence="1">Nucleolus</location>
    </subcellularLocation>
</comment>
<keyword evidence="6" id="KW-0539">Nucleus</keyword>
<evidence type="ECO:0000313" key="11">
    <source>
        <dbReference type="Proteomes" id="UP001108240"/>
    </source>
</evidence>
<dbReference type="Gene3D" id="2.130.10.10">
    <property type="entry name" value="YVTN repeat-like/Quinoprotein amine dehydrogenase"/>
    <property type="match status" value="1"/>
</dbReference>
<dbReference type="GO" id="GO:0000462">
    <property type="term" value="P:maturation of SSU-rRNA from tricistronic rRNA transcript (SSU-rRNA, 5.8S rRNA, LSU-rRNA)"/>
    <property type="evidence" value="ECO:0007669"/>
    <property type="project" value="TreeGrafter"/>
</dbReference>
<dbReference type="GeneTree" id="ENSGT00390000005711"/>
<dbReference type="PROSITE" id="PS50082">
    <property type="entry name" value="WD_REPEATS_2"/>
    <property type="match status" value="1"/>
</dbReference>
<evidence type="ECO:0000313" key="10">
    <source>
        <dbReference type="Ensembl" id="ENSCCRP00000178314.1"/>
    </source>
</evidence>